<proteinExistence type="predicted"/>
<sequence length="232" mass="25195">MLWNRRVFRRAVIGVTGVVALTVTPAVPAALATSPATSQVEESSSTKGIEELAFASSGMELKLGDGNFVIPLTGSVIMEGELPLTPGQTTSIDIRNLKAHSISPEDASPRRSSPTQRDLGRVRVEQNTDANSSLTMIRQFPPRFVQPLVTGLEISIENPPEGLREQVDPRGTRQEPLVLTTKKPIELVGRLESFPPRGAKYEPREPVELVPEDDSSTTIGRILDLPVTIDVL</sequence>
<gene>
    <name evidence="3" type="ORF">SAMN04487904_109159</name>
</gene>
<evidence type="ECO:0000313" key="4">
    <source>
        <dbReference type="Proteomes" id="UP000199165"/>
    </source>
</evidence>
<feature type="chain" id="PRO_5038771508" description="Secreted protein" evidence="2">
    <location>
        <begin position="30"/>
        <end position="232"/>
    </location>
</feature>
<keyword evidence="2" id="KW-0732">Signal</keyword>
<feature type="region of interest" description="Disordered" evidence="1">
    <location>
        <begin position="100"/>
        <end position="127"/>
    </location>
</feature>
<accession>A0A1I7B5W4</accession>
<keyword evidence="4" id="KW-1185">Reference proteome</keyword>
<dbReference type="EMBL" id="FPAT01000009">
    <property type="protein sequence ID" value="SFT82525.1"/>
    <property type="molecule type" value="Genomic_DNA"/>
</dbReference>
<organism evidence="3 4">
    <name type="scientific">Actinopolyspora righensis</name>
    <dbReference type="NCBI Taxonomy" id="995060"/>
    <lineage>
        <taxon>Bacteria</taxon>
        <taxon>Bacillati</taxon>
        <taxon>Actinomycetota</taxon>
        <taxon>Actinomycetes</taxon>
        <taxon>Actinopolysporales</taxon>
        <taxon>Actinopolysporaceae</taxon>
        <taxon>Actinopolyspora</taxon>
        <taxon>Actinopolyspora alba group</taxon>
    </lineage>
</organism>
<feature type="signal peptide" evidence="2">
    <location>
        <begin position="1"/>
        <end position="29"/>
    </location>
</feature>
<evidence type="ECO:0000256" key="1">
    <source>
        <dbReference type="SAM" id="MobiDB-lite"/>
    </source>
</evidence>
<evidence type="ECO:0008006" key="5">
    <source>
        <dbReference type="Google" id="ProtNLM"/>
    </source>
</evidence>
<name>A0A1I7B5W4_9ACTN</name>
<dbReference type="AlphaFoldDB" id="A0A1I7B5W4"/>
<dbReference type="Proteomes" id="UP000199165">
    <property type="component" value="Unassembled WGS sequence"/>
</dbReference>
<evidence type="ECO:0000256" key="2">
    <source>
        <dbReference type="SAM" id="SignalP"/>
    </source>
</evidence>
<evidence type="ECO:0000313" key="3">
    <source>
        <dbReference type="EMBL" id="SFT82525.1"/>
    </source>
</evidence>
<reference evidence="4" key="1">
    <citation type="submission" date="2016-10" db="EMBL/GenBank/DDBJ databases">
        <authorList>
            <person name="Varghese N."/>
            <person name="Submissions S."/>
        </authorList>
    </citation>
    <scope>NUCLEOTIDE SEQUENCE [LARGE SCALE GENOMIC DNA]</scope>
    <source>
        <strain evidence="4">DSM 45501</strain>
    </source>
</reference>
<protein>
    <recommendedName>
        <fullName evidence="5">Secreted protein</fullName>
    </recommendedName>
</protein>